<dbReference type="SUPFAM" id="SSF54495">
    <property type="entry name" value="UBC-like"/>
    <property type="match status" value="1"/>
</dbReference>
<dbReference type="InterPro" id="IPR050113">
    <property type="entry name" value="Ub_conjugating_enzyme"/>
</dbReference>
<accession>A0A3M7SWY6</accession>
<name>A0A3M7SWY6_BRAPC</name>
<proteinExistence type="predicted"/>
<keyword evidence="3" id="KW-1185">Reference proteome</keyword>
<sequence>MNNNYDTCIIEYKIHAEYQQLLKHQIPNVYVIPSATSSFIWYGVIFLHQGLYEGGVFRFTLFIPENFDCPRVIFNPIVFHPLINNETGELDIKQYIPNWKRNIHHIYHVLFYIKEIFFQIETKNNLNKEAANLFKTNFELFMIRVKQSVDHSKLKLYDNPPINSDDPNAIKFSNLDEDQFNRIKKEMINQPEYGPD</sequence>
<dbReference type="InterPro" id="IPR016135">
    <property type="entry name" value="UBQ-conjugating_enzyme/RWD"/>
</dbReference>
<evidence type="ECO:0000259" key="1">
    <source>
        <dbReference type="PROSITE" id="PS50127"/>
    </source>
</evidence>
<dbReference type="Pfam" id="PF00179">
    <property type="entry name" value="UQ_con"/>
    <property type="match status" value="1"/>
</dbReference>
<dbReference type="CDD" id="cd23814">
    <property type="entry name" value="UEV_AKTIP"/>
    <property type="match status" value="1"/>
</dbReference>
<dbReference type="Proteomes" id="UP000276133">
    <property type="component" value="Unassembled WGS sequence"/>
</dbReference>
<dbReference type="InterPro" id="IPR000608">
    <property type="entry name" value="UBC"/>
</dbReference>
<organism evidence="2 3">
    <name type="scientific">Brachionus plicatilis</name>
    <name type="common">Marine rotifer</name>
    <name type="synonym">Brachionus muelleri</name>
    <dbReference type="NCBI Taxonomy" id="10195"/>
    <lineage>
        <taxon>Eukaryota</taxon>
        <taxon>Metazoa</taxon>
        <taxon>Spiralia</taxon>
        <taxon>Gnathifera</taxon>
        <taxon>Rotifera</taxon>
        <taxon>Eurotatoria</taxon>
        <taxon>Monogononta</taxon>
        <taxon>Pseudotrocha</taxon>
        <taxon>Ploima</taxon>
        <taxon>Brachionidae</taxon>
        <taxon>Brachionus</taxon>
    </lineage>
</organism>
<dbReference type="SMART" id="SM00212">
    <property type="entry name" value="UBCc"/>
    <property type="match status" value="1"/>
</dbReference>
<comment type="caution">
    <text evidence="2">The sequence shown here is derived from an EMBL/GenBank/DDBJ whole genome shotgun (WGS) entry which is preliminary data.</text>
</comment>
<feature type="domain" description="UBC core" evidence="1">
    <location>
        <begin position="9"/>
        <end position="154"/>
    </location>
</feature>
<dbReference type="PANTHER" id="PTHR24067">
    <property type="entry name" value="UBIQUITIN-CONJUGATING ENZYME E2"/>
    <property type="match status" value="1"/>
</dbReference>
<dbReference type="OrthoDB" id="5596422at2759"/>
<evidence type="ECO:0000313" key="3">
    <source>
        <dbReference type="Proteomes" id="UP000276133"/>
    </source>
</evidence>
<gene>
    <name evidence="2" type="ORF">BpHYR1_041439</name>
</gene>
<dbReference type="PROSITE" id="PS50127">
    <property type="entry name" value="UBC_2"/>
    <property type="match status" value="1"/>
</dbReference>
<dbReference type="STRING" id="10195.A0A3M7SWY6"/>
<protein>
    <submittedName>
        <fullName evidence="2">AKT-interacting-like</fullName>
    </submittedName>
</protein>
<dbReference type="Gene3D" id="3.10.110.10">
    <property type="entry name" value="Ubiquitin Conjugating Enzyme"/>
    <property type="match status" value="1"/>
</dbReference>
<reference evidence="2 3" key="1">
    <citation type="journal article" date="2018" name="Sci. Rep.">
        <title>Genomic signatures of local adaptation to the degree of environmental predictability in rotifers.</title>
        <authorList>
            <person name="Franch-Gras L."/>
            <person name="Hahn C."/>
            <person name="Garcia-Roger E.M."/>
            <person name="Carmona M.J."/>
            <person name="Serra M."/>
            <person name="Gomez A."/>
        </authorList>
    </citation>
    <scope>NUCLEOTIDE SEQUENCE [LARGE SCALE GENOMIC DNA]</scope>
    <source>
        <strain evidence="2">HYR1</strain>
    </source>
</reference>
<dbReference type="EMBL" id="REGN01000664">
    <property type="protein sequence ID" value="RNA40197.1"/>
    <property type="molecule type" value="Genomic_DNA"/>
</dbReference>
<evidence type="ECO:0000313" key="2">
    <source>
        <dbReference type="EMBL" id="RNA40197.1"/>
    </source>
</evidence>
<dbReference type="AlphaFoldDB" id="A0A3M7SWY6"/>